<dbReference type="GO" id="GO:0042761">
    <property type="term" value="P:very long-chain fatty acid biosynthetic process"/>
    <property type="evidence" value="ECO:0007669"/>
    <property type="project" value="TreeGrafter"/>
</dbReference>
<comment type="pathway">
    <text evidence="2 13">Lipid metabolism; fatty acid biosynthesis.</text>
</comment>
<comment type="subcellular location">
    <subcellularLocation>
        <location evidence="13">Endoplasmic reticulum membrane</location>
        <topology evidence="13">Multi-pass membrane protein</topology>
    </subcellularLocation>
    <subcellularLocation>
        <location evidence="1">Membrane</location>
        <topology evidence="1">Multi-pass membrane protein</topology>
    </subcellularLocation>
</comment>
<keyword evidence="9 13" id="KW-0443">Lipid metabolism</keyword>
<evidence type="ECO:0000256" key="1">
    <source>
        <dbReference type="ARBA" id="ARBA00004141"/>
    </source>
</evidence>
<evidence type="ECO:0000256" key="6">
    <source>
        <dbReference type="ARBA" id="ARBA00022692"/>
    </source>
</evidence>
<keyword evidence="6 13" id="KW-0812">Transmembrane</keyword>
<keyword evidence="7 13" id="KW-0276">Fatty acid metabolism</keyword>
<comment type="caution">
    <text evidence="13">Lacks conserved residue(s) required for the propagation of feature annotation.</text>
</comment>
<feature type="transmembrane region" description="Helical" evidence="13">
    <location>
        <begin position="228"/>
        <end position="250"/>
    </location>
</feature>
<keyword evidence="12 13" id="KW-0456">Lyase</keyword>
<protein>
    <recommendedName>
        <fullName evidence="4 13">Very-long-chain (3R)-3-hydroxyacyl-CoA dehydratase</fullName>
        <ecNumber evidence="4 13">4.2.1.134</ecNumber>
    </recommendedName>
</protein>
<keyword evidence="8 13" id="KW-1133">Transmembrane helix</keyword>
<organism evidence="14 15">
    <name type="scientific">Liquidambar formosana</name>
    <name type="common">Formosan gum</name>
    <dbReference type="NCBI Taxonomy" id="63359"/>
    <lineage>
        <taxon>Eukaryota</taxon>
        <taxon>Viridiplantae</taxon>
        <taxon>Streptophyta</taxon>
        <taxon>Embryophyta</taxon>
        <taxon>Tracheophyta</taxon>
        <taxon>Spermatophyta</taxon>
        <taxon>Magnoliopsida</taxon>
        <taxon>eudicotyledons</taxon>
        <taxon>Gunneridae</taxon>
        <taxon>Pentapetalae</taxon>
        <taxon>Saxifragales</taxon>
        <taxon>Altingiaceae</taxon>
        <taxon>Liquidambar</taxon>
    </lineage>
</organism>
<comment type="catalytic activity">
    <reaction evidence="13">
        <text>a very-long-chain (3R)-3-hydroxyacyl-CoA = a very-long-chain (2E)-enoyl-CoA + H2O</text>
        <dbReference type="Rhea" id="RHEA:45812"/>
        <dbReference type="ChEBI" id="CHEBI:15377"/>
        <dbReference type="ChEBI" id="CHEBI:83728"/>
        <dbReference type="ChEBI" id="CHEBI:85440"/>
        <dbReference type="EC" id="4.2.1.134"/>
    </reaction>
</comment>
<dbReference type="EC" id="4.2.1.134" evidence="4 13"/>
<dbReference type="InterPro" id="IPR007482">
    <property type="entry name" value="Tyr_Pase-like_PTPLA"/>
</dbReference>
<dbReference type="AlphaFoldDB" id="A0AAP0RL25"/>
<dbReference type="PANTHER" id="PTHR11035:SF35">
    <property type="entry name" value="VERY-LONG-CHAIN (3R)-3-HYDROXYACYL-COA DEHYDRATASE"/>
    <property type="match status" value="1"/>
</dbReference>
<dbReference type="GO" id="GO:0030497">
    <property type="term" value="P:fatty acid elongation"/>
    <property type="evidence" value="ECO:0007669"/>
    <property type="project" value="TreeGrafter"/>
</dbReference>
<dbReference type="Proteomes" id="UP001415857">
    <property type="component" value="Unassembled WGS sequence"/>
</dbReference>
<reference evidence="14 15" key="1">
    <citation type="journal article" date="2024" name="Plant J.">
        <title>Genome sequences and population genomics reveal climatic adaptation and genomic divergence between two closely related sweetgum species.</title>
        <authorList>
            <person name="Xu W.Q."/>
            <person name="Ren C.Q."/>
            <person name="Zhang X.Y."/>
            <person name="Comes H.P."/>
            <person name="Liu X.H."/>
            <person name="Li Y.G."/>
            <person name="Kettle C.J."/>
            <person name="Jalonen R."/>
            <person name="Gaisberger H."/>
            <person name="Ma Y.Z."/>
            <person name="Qiu Y.X."/>
        </authorList>
    </citation>
    <scope>NUCLEOTIDE SEQUENCE [LARGE SCALE GENOMIC DNA]</scope>
    <source>
        <strain evidence="14">Hangzhou</strain>
    </source>
</reference>
<keyword evidence="15" id="KW-1185">Reference proteome</keyword>
<keyword evidence="10 13" id="KW-0472">Membrane</keyword>
<dbReference type="PANTHER" id="PTHR11035">
    <property type="entry name" value="VERY-LONG-CHAIN (3R)-3-HYDROXYACYL-COA DEHYDRATASE"/>
    <property type="match status" value="1"/>
</dbReference>
<gene>
    <name evidence="14" type="ORF">L1049_013878</name>
</gene>
<evidence type="ECO:0000256" key="13">
    <source>
        <dbReference type="RuleBase" id="RU363109"/>
    </source>
</evidence>
<feature type="transmembrane region" description="Helical" evidence="13">
    <location>
        <begin position="190"/>
        <end position="208"/>
    </location>
</feature>
<comment type="function">
    <text evidence="13">Catalyzes the third of the four reactions of the long-chain fatty acids elongation cycle. This endoplasmic reticulum-bound enzymatic process, allows the addition of two carbons to the chain of long- and very long-chain fatty acids/VLCFAs per cycle. This enzyme catalyzes the dehydration of the 3-hydroxyacyl-CoA intermediate into trans-2,3-enoyl-CoA, within each cycle of fatty acid elongation. Thereby, it participates to the production of VLCFAs of different chain lengths that are involved in multiple biological processes as precursors of membrane lipids and lipid mediators.</text>
</comment>
<evidence type="ECO:0000256" key="10">
    <source>
        <dbReference type="ARBA" id="ARBA00023136"/>
    </source>
</evidence>
<evidence type="ECO:0000256" key="7">
    <source>
        <dbReference type="ARBA" id="ARBA00022832"/>
    </source>
</evidence>
<comment type="similarity">
    <text evidence="3 13">Belongs to the very long-chain fatty acids dehydratase HACD family.</text>
</comment>
<evidence type="ECO:0000256" key="4">
    <source>
        <dbReference type="ARBA" id="ARBA00013122"/>
    </source>
</evidence>
<accession>A0AAP0RL25</accession>
<evidence type="ECO:0000256" key="11">
    <source>
        <dbReference type="ARBA" id="ARBA00023160"/>
    </source>
</evidence>
<keyword evidence="11 13" id="KW-0275">Fatty acid biosynthesis</keyword>
<dbReference type="EMBL" id="JBBPBK010000008">
    <property type="protein sequence ID" value="KAK9280191.1"/>
    <property type="molecule type" value="Genomic_DNA"/>
</dbReference>
<evidence type="ECO:0000313" key="15">
    <source>
        <dbReference type="Proteomes" id="UP001415857"/>
    </source>
</evidence>
<evidence type="ECO:0000313" key="14">
    <source>
        <dbReference type="EMBL" id="KAK9280191.1"/>
    </source>
</evidence>
<evidence type="ECO:0000256" key="9">
    <source>
        <dbReference type="ARBA" id="ARBA00023098"/>
    </source>
</evidence>
<evidence type="ECO:0000256" key="2">
    <source>
        <dbReference type="ARBA" id="ARBA00005194"/>
    </source>
</evidence>
<dbReference type="GO" id="GO:0102158">
    <property type="term" value="F:very-long-chain (3R)-3-hydroxyacyl-CoA dehydratase activity"/>
    <property type="evidence" value="ECO:0007669"/>
    <property type="project" value="UniProtKB-EC"/>
</dbReference>
<name>A0AAP0RL25_LIQFO</name>
<comment type="caution">
    <text evidence="14">The sequence shown here is derived from an EMBL/GenBank/DDBJ whole genome shotgun (WGS) entry which is preliminary data.</text>
</comment>
<evidence type="ECO:0000256" key="8">
    <source>
        <dbReference type="ARBA" id="ARBA00022989"/>
    </source>
</evidence>
<dbReference type="GO" id="GO:0030148">
    <property type="term" value="P:sphingolipid biosynthetic process"/>
    <property type="evidence" value="ECO:0007669"/>
    <property type="project" value="TreeGrafter"/>
</dbReference>
<dbReference type="Pfam" id="PF04387">
    <property type="entry name" value="PTPLA"/>
    <property type="match status" value="1"/>
</dbReference>
<sequence>MKYELISVEPVTRSSDWVNVRFRFNKCGFVYWRSCVFRDELSDYTEKTTSLLSRSTPFYPALMPDWLIASYSCMGSHLPWALSLSRIFSNFVATKSFNGAYASAGDLICFLQTVAFLEVVHGAIGIVPSGVLLPLLQWGGRTHFLLAIVRCIHEVQELPAVFITFVAWCLSEIIRYPHYALHCLGSCPSWLTYLRFSFLYMWLMYQALPFIKKKDLYADFFDVLPFSYYNFVWVLLLGYPFMFLKLYLHLFKQRHSKLRKHHDKKKK</sequence>
<evidence type="ECO:0000256" key="3">
    <source>
        <dbReference type="ARBA" id="ARBA00007811"/>
    </source>
</evidence>
<dbReference type="GO" id="GO:0005789">
    <property type="term" value="C:endoplasmic reticulum membrane"/>
    <property type="evidence" value="ECO:0007669"/>
    <property type="project" value="UniProtKB-SubCell"/>
</dbReference>
<keyword evidence="5 13" id="KW-0444">Lipid biosynthesis</keyword>
<proteinExistence type="inferred from homology"/>
<evidence type="ECO:0000256" key="5">
    <source>
        <dbReference type="ARBA" id="ARBA00022516"/>
    </source>
</evidence>
<keyword evidence="13" id="KW-0256">Endoplasmic reticulum</keyword>
<evidence type="ECO:0000256" key="12">
    <source>
        <dbReference type="ARBA" id="ARBA00023239"/>
    </source>
</evidence>